<name>M0N257_9EURY</name>
<keyword evidence="3" id="KW-1185">Reference proteome</keyword>
<evidence type="ECO:0000313" key="2">
    <source>
        <dbReference type="EMBL" id="EMA50795.1"/>
    </source>
</evidence>
<dbReference type="SUPFAM" id="SSF53474">
    <property type="entry name" value="alpha/beta-Hydrolases"/>
    <property type="match status" value="1"/>
</dbReference>
<gene>
    <name evidence="2" type="ORF">C450_14002</name>
</gene>
<proteinExistence type="predicted"/>
<evidence type="ECO:0000259" key="1">
    <source>
        <dbReference type="Pfam" id="PF00561"/>
    </source>
</evidence>
<organism evidence="2 3">
    <name type="scientific">Halococcus salifodinae DSM 8989</name>
    <dbReference type="NCBI Taxonomy" id="1227456"/>
    <lineage>
        <taxon>Archaea</taxon>
        <taxon>Methanobacteriati</taxon>
        <taxon>Methanobacteriota</taxon>
        <taxon>Stenosarchaea group</taxon>
        <taxon>Halobacteria</taxon>
        <taxon>Halobacteriales</taxon>
        <taxon>Halococcaceae</taxon>
        <taxon>Halococcus</taxon>
    </lineage>
</organism>
<dbReference type="PATRIC" id="fig|1227456.3.peg.2837"/>
<sequence length="318" mass="34002">MTTDGMVDITGTLAGLFGTDEATPTGSTMLDVARDIRANPRTVDCRDGRALGYADCGDPDGDPLVVFHGFPNSRVFGALLDASARERGLRIIAPERPGLGVSDPLPDRTVADWTDDVADLADALDLGSFPVLGISGGGPYAAACAARLPRTERTGIVCGLAPLESVDLDDRLPFLTAKYARPLATLSLWSDGRTARWNPEEYLASRAETAADVDAERWSGEIGWTLLESGREATTRHGYGPLAQELAVFADDWGFDLGSIDVPTYLWYGKADRIVPLSMGLHYTDRIPTAEAHVYPNQGHLSIVEENEAAILDAVTGA</sequence>
<accession>M0N257</accession>
<feature type="domain" description="AB hydrolase-1" evidence="1">
    <location>
        <begin position="63"/>
        <end position="306"/>
    </location>
</feature>
<dbReference type="Gene3D" id="3.40.50.1820">
    <property type="entry name" value="alpha/beta hydrolase"/>
    <property type="match status" value="1"/>
</dbReference>
<protein>
    <submittedName>
        <fullName evidence="2">Alpha/beta hydrolase</fullName>
    </submittedName>
</protein>
<dbReference type="STRING" id="1227456.C450_14002"/>
<dbReference type="Proteomes" id="UP000011625">
    <property type="component" value="Unassembled WGS sequence"/>
</dbReference>
<keyword evidence="2" id="KW-0378">Hydrolase</keyword>
<dbReference type="PANTHER" id="PTHR45763">
    <property type="entry name" value="HYDROLASE, ALPHA/BETA FOLD FAMILY PROTEIN, EXPRESSED-RELATED"/>
    <property type="match status" value="1"/>
</dbReference>
<dbReference type="PANTHER" id="PTHR45763:SF46">
    <property type="entry name" value="AB HYDROLASE-1 DOMAIN-CONTAINING PROTEIN"/>
    <property type="match status" value="1"/>
</dbReference>
<comment type="caution">
    <text evidence="2">The sequence shown here is derived from an EMBL/GenBank/DDBJ whole genome shotgun (WGS) entry which is preliminary data.</text>
</comment>
<dbReference type="PRINTS" id="PR00111">
    <property type="entry name" value="ABHYDROLASE"/>
</dbReference>
<dbReference type="GO" id="GO:0016787">
    <property type="term" value="F:hydrolase activity"/>
    <property type="evidence" value="ECO:0007669"/>
    <property type="project" value="UniProtKB-KW"/>
</dbReference>
<dbReference type="Pfam" id="PF00561">
    <property type="entry name" value="Abhydrolase_1"/>
    <property type="match status" value="1"/>
</dbReference>
<dbReference type="InterPro" id="IPR029058">
    <property type="entry name" value="AB_hydrolase_fold"/>
</dbReference>
<dbReference type="AlphaFoldDB" id="M0N257"/>
<dbReference type="EMBL" id="AOME01000070">
    <property type="protein sequence ID" value="EMA50795.1"/>
    <property type="molecule type" value="Genomic_DNA"/>
</dbReference>
<reference evidence="2 3" key="1">
    <citation type="journal article" date="2014" name="PLoS Genet.">
        <title>Phylogenetically driven sequencing of extremely halophilic archaea reveals strategies for static and dynamic osmo-response.</title>
        <authorList>
            <person name="Becker E.A."/>
            <person name="Seitzer P.M."/>
            <person name="Tritt A."/>
            <person name="Larsen D."/>
            <person name="Krusor M."/>
            <person name="Yao A.I."/>
            <person name="Wu D."/>
            <person name="Madern D."/>
            <person name="Eisen J.A."/>
            <person name="Darling A.E."/>
            <person name="Facciotti M.T."/>
        </authorList>
    </citation>
    <scope>NUCLEOTIDE SEQUENCE [LARGE SCALE GENOMIC DNA]</scope>
    <source>
        <strain evidence="2 3">DSM 8989</strain>
    </source>
</reference>
<dbReference type="InterPro" id="IPR000073">
    <property type="entry name" value="AB_hydrolase_1"/>
</dbReference>
<evidence type="ECO:0000313" key="3">
    <source>
        <dbReference type="Proteomes" id="UP000011625"/>
    </source>
</evidence>